<dbReference type="GO" id="GO:0005975">
    <property type="term" value="P:carbohydrate metabolic process"/>
    <property type="evidence" value="ECO:0007669"/>
    <property type="project" value="InterPro"/>
</dbReference>
<comment type="caution">
    <text evidence="1">The sequence shown here is derived from an EMBL/GenBank/DDBJ whole genome shotgun (WGS) entry which is preliminary data.</text>
</comment>
<evidence type="ECO:0000313" key="2">
    <source>
        <dbReference type="Proteomes" id="UP000254000"/>
    </source>
</evidence>
<dbReference type="Pfam" id="PF10096">
    <property type="entry name" value="DUF2334"/>
    <property type="match status" value="1"/>
</dbReference>
<evidence type="ECO:0000313" key="1">
    <source>
        <dbReference type="EMBL" id="RDB64108.1"/>
    </source>
</evidence>
<protein>
    <recommendedName>
        <fullName evidence="3">DUF2334 domain-containing protein</fullName>
    </recommendedName>
</protein>
<evidence type="ECO:0008006" key="3">
    <source>
        <dbReference type="Google" id="ProtNLM"/>
    </source>
</evidence>
<name>A0A369M120_9ACTN</name>
<sequence>MFKLILSASQKTRKGVLVFKRAVITVRIDDICPWNDIEKVQEAVSAVESCGVRGLLGVVPACADPDLRKNDFNPHFWEWLRGMKDRGWSVALHGYAHHLDSDGKSLITSGTKSEFAGKPYGTQFELLEKGKRILTEHELETDIFFAPAHSFDSVTLEALKEAGFRYVSDGRSMHCYIRKGIKHISCRSYGMPKHPRGIVTLALHPCEDKPLKPWLDYIERWRQSLVDFSSLLDSPCRNILGPLEEKAFLAWRSSLKPGLQKMRDSFADCCDSGNH</sequence>
<dbReference type="AlphaFoldDB" id="A0A369M120"/>
<dbReference type="Gene3D" id="3.20.20.370">
    <property type="entry name" value="Glycoside hydrolase/deacetylase"/>
    <property type="match status" value="1"/>
</dbReference>
<reference evidence="1 2" key="1">
    <citation type="journal article" date="2018" name="Elife">
        <title>Discovery and characterization of a prevalent human gut bacterial enzyme sufficient for the inactivation of a family of plant toxins.</title>
        <authorList>
            <person name="Koppel N."/>
            <person name="Bisanz J.E."/>
            <person name="Pandelia M.E."/>
            <person name="Turnbaugh P.J."/>
            <person name="Balskus E.P."/>
        </authorList>
    </citation>
    <scope>NUCLEOTIDE SEQUENCE [LARGE SCALE GENOMIC DNA]</scope>
    <source>
        <strain evidence="1 2">3C</strain>
    </source>
</reference>
<keyword evidence="2" id="KW-1185">Reference proteome</keyword>
<organism evidence="1 2">
    <name type="scientific">Gordonibacter pamelaeae</name>
    <dbReference type="NCBI Taxonomy" id="471189"/>
    <lineage>
        <taxon>Bacteria</taxon>
        <taxon>Bacillati</taxon>
        <taxon>Actinomycetota</taxon>
        <taxon>Coriobacteriia</taxon>
        <taxon>Eggerthellales</taxon>
        <taxon>Eggerthellaceae</taxon>
        <taxon>Gordonibacter</taxon>
    </lineage>
</organism>
<dbReference type="Proteomes" id="UP000254000">
    <property type="component" value="Unassembled WGS sequence"/>
</dbReference>
<dbReference type="OrthoDB" id="5242819at2"/>
<dbReference type="SUPFAM" id="SSF88713">
    <property type="entry name" value="Glycoside hydrolase/deacetylase"/>
    <property type="match status" value="1"/>
</dbReference>
<dbReference type="InterPro" id="IPR018763">
    <property type="entry name" value="DUF2334"/>
</dbReference>
<dbReference type="InterPro" id="IPR011330">
    <property type="entry name" value="Glyco_hydro/deAcase_b/a-brl"/>
</dbReference>
<gene>
    <name evidence="1" type="ORF">C1877_10320</name>
</gene>
<dbReference type="EMBL" id="PPTS01000006">
    <property type="protein sequence ID" value="RDB64108.1"/>
    <property type="molecule type" value="Genomic_DNA"/>
</dbReference>
<accession>A0A369M120</accession>
<proteinExistence type="predicted"/>